<dbReference type="PANTHER" id="PTHR21600">
    <property type="entry name" value="MITOCHONDRIAL RNA PSEUDOURIDINE SYNTHASE"/>
    <property type="match status" value="1"/>
</dbReference>
<feature type="domain" description="Pseudouridine synthase RsuA/RluA-like" evidence="3">
    <location>
        <begin position="9"/>
        <end position="156"/>
    </location>
</feature>
<evidence type="ECO:0000256" key="2">
    <source>
        <dbReference type="ARBA" id="ARBA00023235"/>
    </source>
</evidence>
<dbReference type="EMBL" id="SZZP01000048">
    <property type="protein sequence ID" value="TKV71526.1"/>
    <property type="molecule type" value="Genomic_DNA"/>
</dbReference>
<dbReference type="GO" id="GO:0009982">
    <property type="term" value="F:pseudouridine synthase activity"/>
    <property type="evidence" value="ECO:0007669"/>
    <property type="project" value="InterPro"/>
</dbReference>
<dbReference type="Proteomes" id="UP000305095">
    <property type="component" value="Unassembled WGS sequence"/>
</dbReference>
<comment type="caution">
    <text evidence="4">The sequence shown here is derived from an EMBL/GenBank/DDBJ whole genome shotgun (WGS) entry which is preliminary data.</text>
</comment>
<dbReference type="InterPro" id="IPR050188">
    <property type="entry name" value="RluA_PseudoU_synthase"/>
</dbReference>
<name>A0A4U6RFS5_BRAEL</name>
<organism evidence="4 5">
    <name type="scientific">Bradyrhizobium elkanii</name>
    <dbReference type="NCBI Taxonomy" id="29448"/>
    <lineage>
        <taxon>Bacteria</taxon>
        <taxon>Pseudomonadati</taxon>
        <taxon>Pseudomonadota</taxon>
        <taxon>Alphaproteobacteria</taxon>
        <taxon>Hyphomicrobiales</taxon>
        <taxon>Nitrobacteraceae</taxon>
        <taxon>Bradyrhizobium</taxon>
    </lineage>
</organism>
<dbReference type="GO" id="GO:0140098">
    <property type="term" value="F:catalytic activity, acting on RNA"/>
    <property type="evidence" value="ECO:0007669"/>
    <property type="project" value="UniProtKB-ARBA"/>
</dbReference>
<evidence type="ECO:0000259" key="3">
    <source>
        <dbReference type="Pfam" id="PF00849"/>
    </source>
</evidence>
<dbReference type="InterPro" id="IPR020103">
    <property type="entry name" value="PsdUridine_synth_cat_dom_sf"/>
</dbReference>
<sequence length="218" mass="24014">MLHRDGLMLVIDKPAGLPVHRGPKGGPNLEASFDALRFGLPRPPVLAHRLDKDTSGCLVLGRHRKATASLGLLFKHSKISKTYWTVVEGGPAEDEGTIDIPLGRLNAERGWWQKPDPDGQKAITNWKVLGRGDGLTWLAMEPVTGRTHQLRVHSAAMGWPIVGDNIYGNGPRFGEPTLHLHSREIGIPISRNKDPVRVVAPAPEHMRERLKACGWNGR</sequence>
<protein>
    <submittedName>
        <fullName evidence="4">RNA pseudouridine synthase</fullName>
    </submittedName>
</protein>
<dbReference type="Gene3D" id="3.30.2350.10">
    <property type="entry name" value="Pseudouridine synthase"/>
    <property type="match status" value="1"/>
</dbReference>
<dbReference type="SUPFAM" id="SSF55120">
    <property type="entry name" value="Pseudouridine synthase"/>
    <property type="match status" value="1"/>
</dbReference>
<dbReference type="GO" id="GO:0000455">
    <property type="term" value="P:enzyme-directed rRNA pseudouridine synthesis"/>
    <property type="evidence" value="ECO:0007669"/>
    <property type="project" value="TreeGrafter"/>
</dbReference>
<reference evidence="4 5" key="1">
    <citation type="submission" date="2019-05" db="EMBL/GenBank/DDBJ databases">
        <title>Draft Genome of Bradyrhizobium elkanii strain SEMIA 938, Used in Commercial Inoculants for Lupinus spp. in Brazil.</title>
        <authorList>
            <person name="Hungria M."/>
            <person name="Delamuta J.R.M."/>
            <person name="Ribeiro R.A."/>
            <person name="Nogueira M.A."/>
        </authorList>
    </citation>
    <scope>NUCLEOTIDE SEQUENCE [LARGE SCALE GENOMIC DNA]</scope>
    <source>
        <strain evidence="4 5">Semia 938</strain>
    </source>
</reference>
<gene>
    <name evidence="4" type="ORF">FDV58_40125</name>
</gene>
<dbReference type="PANTHER" id="PTHR21600:SF44">
    <property type="entry name" value="RIBOSOMAL LARGE SUBUNIT PSEUDOURIDINE SYNTHASE D"/>
    <property type="match status" value="1"/>
</dbReference>
<dbReference type="InterPro" id="IPR006145">
    <property type="entry name" value="PsdUridine_synth_RsuA/RluA"/>
</dbReference>
<dbReference type="PROSITE" id="PS01129">
    <property type="entry name" value="PSI_RLU"/>
    <property type="match status" value="1"/>
</dbReference>
<comment type="similarity">
    <text evidence="1">Belongs to the pseudouridine synthase RluA family.</text>
</comment>
<proteinExistence type="inferred from homology"/>
<evidence type="ECO:0000313" key="5">
    <source>
        <dbReference type="Proteomes" id="UP000305095"/>
    </source>
</evidence>
<evidence type="ECO:0000256" key="1">
    <source>
        <dbReference type="ARBA" id="ARBA00010876"/>
    </source>
</evidence>
<dbReference type="CDD" id="cd02869">
    <property type="entry name" value="PseudoU_synth_RluA_like"/>
    <property type="match status" value="1"/>
</dbReference>
<dbReference type="InterPro" id="IPR006224">
    <property type="entry name" value="PsdUridine_synth_RluA-like_CS"/>
</dbReference>
<accession>A0A4U6RFS5</accession>
<keyword evidence="2" id="KW-0413">Isomerase</keyword>
<dbReference type="GO" id="GO:0003723">
    <property type="term" value="F:RNA binding"/>
    <property type="evidence" value="ECO:0007669"/>
    <property type="project" value="InterPro"/>
</dbReference>
<evidence type="ECO:0000313" key="4">
    <source>
        <dbReference type="EMBL" id="TKV71526.1"/>
    </source>
</evidence>
<dbReference type="AlphaFoldDB" id="A0A4U6RFS5"/>
<dbReference type="Pfam" id="PF00849">
    <property type="entry name" value="PseudoU_synth_2"/>
    <property type="match status" value="1"/>
</dbReference>